<comment type="similarity">
    <text evidence="1">Belongs to the Gfo/Idh/MocA family.</text>
</comment>
<keyword evidence="2" id="KW-0560">Oxidoreductase</keyword>
<evidence type="ECO:0000313" key="6">
    <source>
        <dbReference type="Proteomes" id="UP000322077"/>
    </source>
</evidence>
<dbReference type="Gene3D" id="3.30.360.10">
    <property type="entry name" value="Dihydrodipicolinate Reductase, domain 2"/>
    <property type="match status" value="1"/>
</dbReference>
<protein>
    <submittedName>
        <fullName evidence="5">Gfo/Idh/MocA family oxidoreductase</fullName>
    </submittedName>
</protein>
<sequence length="363" mass="38610">MMGRFRWGIFGTGAVSAKFVAGLAATRDVEASFVASRSIEKARLFAAAMGVPRAIEGYAEAAAGHDVDAIYIATPPAEHVRHALMALEAGVPVLVEKPLAFAAEDAARIAEAARSRGLFAMEAMWTRFLPAARRLKDQTASGAIGEIRMATGSFGVSYVPAPNSNLFDPMLGGGAIAHLGAYPLSIGQWLFGTPELKHATGTIGATGVDEDAAVQLLYPGGVIGSFTASLRAWGPDDFDVMGTHGSIGLHGPIVRPYGLDVATRPPRMNDATQFDPKMRLRETGLFHQLLQRLDRPGRGGRTTRSVRYAGNGYQHQAEEVRDCMLRGDIESRIMPLDDSIAVARSADAIRRAIGASQGSNVPN</sequence>
<evidence type="ECO:0000256" key="2">
    <source>
        <dbReference type="ARBA" id="ARBA00023002"/>
    </source>
</evidence>
<dbReference type="AlphaFoldDB" id="A0A5D9C739"/>
<name>A0A5D9C739_9SPHN</name>
<proteinExistence type="inferred from homology"/>
<dbReference type="InterPro" id="IPR036291">
    <property type="entry name" value="NAD(P)-bd_dom_sf"/>
</dbReference>
<dbReference type="GO" id="GO:0000166">
    <property type="term" value="F:nucleotide binding"/>
    <property type="evidence" value="ECO:0007669"/>
    <property type="project" value="InterPro"/>
</dbReference>
<evidence type="ECO:0000256" key="1">
    <source>
        <dbReference type="ARBA" id="ARBA00010928"/>
    </source>
</evidence>
<dbReference type="PANTHER" id="PTHR22604:SF105">
    <property type="entry name" value="TRANS-1,2-DIHYDROBENZENE-1,2-DIOL DEHYDROGENASE"/>
    <property type="match status" value="1"/>
</dbReference>
<gene>
    <name evidence="5" type="ORF">FYJ91_12695</name>
</gene>
<evidence type="ECO:0000259" key="4">
    <source>
        <dbReference type="Pfam" id="PF22725"/>
    </source>
</evidence>
<keyword evidence="6" id="KW-1185">Reference proteome</keyword>
<reference evidence="5 6" key="1">
    <citation type="submission" date="2019-08" db="EMBL/GenBank/DDBJ databases">
        <authorList>
            <person name="Wang G."/>
            <person name="Xu Z."/>
        </authorList>
    </citation>
    <scope>NUCLEOTIDE SEQUENCE [LARGE SCALE GENOMIC DNA]</scope>
    <source>
        <strain evidence="5 6">ZX</strain>
    </source>
</reference>
<feature type="domain" description="GFO/IDH/MocA-like oxidoreductase" evidence="4">
    <location>
        <begin position="133"/>
        <end position="247"/>
    </location>
</feature>
<accession>A0A5D9C739</accession>
<dbReference type="GO" id="GO:0016491">
    <property type="term" value="F:oxidoreductase activity"/>
    <property type="evidence" value="ECO:0007669"/>
    <property type="project" value="UniProtKB-KW"/>
</dbReference>
<dbReference type="SUPFAM" id="SSF55347">
    <property type="entry name" value="Glyceraldehyde-3-phosphate dehydrogenase-like, C-terminal domain"/>
    <property type="match status" value="1"/>
</dbReference>
<dbReference type="InterPro" id="IPR050984">
    <property type="entry name" value="Gfo/Idh/MocA_domain"/>
</dbReference>
<dbReference type="PANTHER" id="PTHR22604">
    <property type="entry name" value="OXIDOREDUCTASES"/>
    <property type="match status" value="1"/>
</dbReference>
<evidence type="ECO:0000259" key="3">
    <source>
        <dbReference type="Pfam" id="PF01408"/>
    </source>
</evidence>
<feature type="domain" description="Gfo/Idh/MocA-like oxidoreductase N-terminal" evidence="3">
    <location>
        <begin position="5"/>
        <end position="120"/>
    </location>
</feature>
<dbReference type="SUPFAM" id="SSF51735">
    <property type="entry name" value="NAD(P)-binding Rossmann-fold domains"/>
    <property type="match status" value="1"/>
</dbReference>
<dbReference type="Pfam" id="PF22725">
    <property type="entry name" value="GFO_IDH_MocA_C3"/>
    <property type="match status" value="1"/>
</dbReference>
<dbReference type="Pfam" id="PF01408">
    <property type="entry name" value="GFO_IDH_MocA"/>
    <property type="match status" value="1"/>
</dbReference>
<evidence type="ECO:0000313" key="5">
    <source>
        <dbReference type="EMBL" id="TZG25835.1"/>
    </source>
</evidence>
<dbReference type="Gene3D" id="3.40.50.720">
    <property type="entry name" value="NAD(P)-binding Rossmann-like Domain"/>
    <property type="match status" value="1"/>
</dbReference>
<dbReference type="EMBL" id="VTOU01000003">
    <property type="protein sequence ID" value="TZG25835.1"/>
    <property type="molecule type" value="Genomic_DNA"/>
</dbReference>
<dbReference type="InterPro" id="IPR000683">
    <property type="entry name" value="Gfo/Idh/MocA-like_OxRdtase_N"/>
</dbReference>
<dbReference type="Proteomes" id="UP000322077">
    <property type="component" value="Unassembled WGS sequence"/>
</dbReference>
<comment type="caution">
    <text evidence="5">The sequence shown here is derived from an EMBL/GenBank/DDBJ whole genome shotgun (WGS) entry which is preliminary data.</text>
</comment>
<organism evidence="5 6">
    <name type="scientific">Sphingomonas montanisoli</name>
    <dbReference type="NCBI Taxonomy" id="2606412"/>
    <lineage>
        <taxon>Bacteria</taxon>
        <taxon>Pseudomonadati</taxon>
        <taxon>Pseudomonadota</taxon>
        <taxon>Alphaproteobacteria</taxon>
        <taxon>Sphingomonadales</taxon>
        <taxon>Sphingomonadaceae</taxon>
        <taxon>Sphingomonas</taxon>
    </lineage>
</organism>
<dbReference type="InterPro" id="IPR055170">
    <property type="entry name" value="GFO_IDH_MocA-like_dom"/>
</dbReference>